<dbReference type="EMBL" id="CM007649">
    <property type="protein sequence ID" value="ONM31276.1"/>
    <property type="molecule type" value="Genomic_DNA"/>
</dbReference>
<gene>
    <name evidence="2" type="ORF">ZEAMMB73_Zm00001d040390</name>
</gene>
<feature type="region of interest" description="Disordered" evidence="1">
    <location>
        <begin position="88"/>
        <end position="147"/>
    </location>
</feature>
<sequence>MLIRGRVSYTSPIPPFNVVSVESSTSYSEQGHTDERRDDMDFSHSSIRFCALIMVWSLGSGTSLDVVAAAIQILEIYFVHINWNKAGASDQAGPKSVAGDGWNKGGDQNSSWNSPGNFGGGRGFGRGRGRGRGRESGDFNGRNDQGN</sequence>
<accession>A0A1D6MQI9</accession>
<name>A0A1D6MQI9_MAIZE</name>
<evidence type="ECO:0000313" key="2">
    <source>
        <dbReference type="EMBL" id="ONM31276.1"/>
    </source>
</evidence>
<proteinExistence type="predicted"/>
<feature type="compositionally biased region" description="Polar residues" evidence="1">
    <location>
        <begin position="106"/>
        <end position="116"/>
    </location>
</feature>
<protein>
    <submittedName>
        <fullName evidence="2">Uncharacterized protein</fullName>
    </submittedName>
</protein>
<organism evidence="2">
    <name type="scientific">Zea mays</name>
    <name type="common">Maize</name>
    <dbReference type="NCBI Taxonomy" id="4577"/>
    <lineage>
        <taxon>Eukaryota</taxon>
        <taxon>Viridiplantae</taxon>
        <taxon>Streptophyta</taxon>
        <taxon>Embryophyta</taxon>
        <taxon>Tracheophyta</taxon>
        <taxon>Spermatophyta</taxon>
        <taxon>Magnoliopsida</taxon>
        <taxon>Liliopsida</taxon>
        <taxon>Poales</taxon>
        <taxon>Poaceae</taxon>
        <taxon>PACMAD clade</taxon>
        <taxon>Panicoideae</taxon>
        <taxon>Andropogonodae</taxon>
        <taxon>Andropogoneae</taxon>
        <taxon>Tripsacinae</taxon>
        <taxon>Zea</taxon>
    </lineage>
</organism>
<reference evidence="2" key="1">
    <citation type="submission" date="2015-12" db="EMBL/GenBank/DDBJ databases">
        <title>Update maize B73 reference genome by single molecule sequencing technologies.</title>
        <authorList>
            <consortium name="Maize Genome Sequencing Project"/>
            <person name="Ware D."/>
        </authorList>
    </citation>
    <scope>NUCLEOTIDE SEQUENCE [LARGE SCALE GENOMIC DNA]</scope>
    <source>
        <tissue evidence="2">Seedling</tissue>
    </source>
</reference>
<dbReference type="AlphaFoldDB" id="A0A1D6MQI9"/>
<evidence type="ECO:0000256" key="1">
    <source>
        <dbReference type="SAM" id="MobiDB-lite"/>
    </source>
</evidence>